<evidence type="ECO:0000313" key="7">
    <source>
        <dbReference type="Proteomes" id="UP000316238"/>
    </source>
</evidence>
<dbReference type="PANTHER" id="PTHR43177:SF3">
    <property type="entry name" value="PROTEIN NRFC HOMOLOG"/>
    <property type="match status" value="1"/>
</dbReference>
<evidence type="ECO:0000259" key="5">
    <source>
        <dbReference type="PROSITE" id="PS51379"/>
    </source>
</evidence>
<dbReference type="EMBL" id="NQJD01000011">
    <property type="protein sequence ID" value="TAA75116.1"/>
    <property type="molecule type" value="Genomic_DNA"/>
</dbReference>
<reference evidence="6" key="1">
    <citation type="submission" date="2017-07" db="EMBL/GenBank/DDBJ databases">
        <title>The cable genome - Insights into the physiology and evolution of filamentous bacteria capable of sulfide oxidation via long distance electron transfer.</title>
        <authorList>
            <person name="Thorup C."/>
            <person name="Bjerg J.T."/>
            <person name="Schreiber L."/>
            <person name="Nielsen L.P."/>
            <person name="Kjeldsen K.U."/>
            <person name="Boesen T."/>
            <person name="Boggild A."/>
            <person name="Meysman F."/>
            <person name="Geelhoed J."/>
            <person name="Schramm A."/>
        </authorList>
    </citation>
    <scope>NUCLEOTIDE SEQUENCE [LARGE SCALE GENOMIC DNA]</scope>
    <source>
        <strain evidence="6">GS</strain>
    </source>
</reference>
<evidence type="ECO:0000256" key="1">
    <source>
        <dbReference type="ARBA" id="ARBA00022485"/>
    </source>
</evidence>
<dbReference type="PROSITE" id="PS51379">
    <property type="entry name" value="4FE4S_FER_2"/>
    <property type="match status" value="3"/>
</dbReference>
<evidence type="ECO:0000313" key="6">
    <source>
        <dbReference type="EMBL" id="TAA75116.1"/>
    </source>
</evidence>
<dbReference type="GO" id="GO:0046872">
    <property type="term" value="F:metal ion binding"/>
    <property type="evidence" value="ECO:0007669"/>
    <property type="project" value="UniProtKB-KW"/>
</dbReference>
<dbReference type="SUPFAM" id="SSF54862">
    <property type="entry name" value="4Fe-4S ferredoxins"/>
    <property type="match status" value="1"/>
</dbReference>
<dbReference type="Gene3D" id="3.30.70.20">
    <property type="match status" value="2"/>
</dbReference>
<protein>
    <submittedName>
        <fullName evidence="6">Fe-S-cluster-containing dehydrogenase component</fullName>
    </submittedName>
</protein>
<keyword evidence="3" id="KW-0408">Iron</keyword>
<evidence type="ECO:0000256" key="2">
    <source>
        <dbReference type="ARBA" id="ARBA00022723"/>
    </source>
</evidence>
<dbReference type="Pfam" id="PF00037">
    <property type="entry name" value="Fer4"/>
    <property type="match status" value="1"/>
</dbReference>
<accession>A0A521G270</accession>
<feature type="domain" description="4Fe-4S ferredoxin-type" evidence="5">
    <location>
        <begin position="4"/>
        <end position="33"/>
    </location>
</feature>
<name>A0A521G270_9BACT</name>
<keyword evidence="7" id="KW-1185">Reference proteome</keyword>
<dbReference type="InterPro" id="IPR050954">
    <property type="entry name" value="ET_IronSulfur_Cluster-Binding"/>
</dbReference>
<dbReference type="Proteomes" id="UP000316238">
    <property type="component" value="Unassembled WGS sequence"/>
</dbReference>
<dbReference type="PANTHER" id="PTHR43177">
    <property type="entry name" value="PROTEIN NRFC"/>
    <property type="match status" value="1"/>
</dbReference>
<gene>
    <name evidence="6" type="ORF">CDV28_11142</name>
</gene>
<dbReference type="GO" id="GO:0051539">
    <property type="term" value="F:4 iron, 4 sulfur cluster binding"/>
    <property type="evidence" value="ECO:0007669"/>
    <property type="project" value="UniProtKB-KW"/>
</dbReference>
<dbReference type="AlphaFoldDB" id="A0A521G270"/>
<organism evidence="6 7">
    <name type="scientific">Candidatus Electronema aureum</name>
    <dbReference type="NCBI Taxonomy" id="2005002"/>
    <lineage>
        <taxon>Bacteria</taxon>
        <taxon>Pseudomonadati</taxon>
        <taxon>Thermodesulfobacteriota</taxon>
        <taxon>Desulfobulbia</taxon>
        <taxon>Desulfobulbales</taxon>
        <taxon>Desulfobulbaceae</taxon>
        <taxon>Candidatus Electronema</taxon>
    </lineage>
</organism>
<dbReference type="CDD" id="cd10551">
    <property type="entry name" value="PsrB"/>
    <property type="match status" value="1"/>
</dbReference>
<proteinExistence type="predicted"/>
<sequence>MPRYVMVIDQSRCVACMACVVACKRENDVPAEHYRTRVVEMVRGEFPRLRSEMRSELCNHCDNPPCVNICPTGASHKQADGTVQINRRKCVGCKACITACPYDVRYINEEHGYADKCSFCQHRLKEGKEPACVATCIGRSRMFGDLDDPNSEVSQILRETSWRTLKPEVGTKPNVYYINQFPRKS</sequence>
<keyword evidence="1" id="KW-0004">4Fe-4S</keyword>
<feature type="domain" description="4Fe-4S ferredoxin-type" evidence="5">
    <location>
        <begin position="49"/>
        <end position="80"/>
    </location>
</feature>
<dbReference type="PROSITE" id="PS00198">
    <property type="entry name" value="4FE4S_FER_1"/>
    <property type="match status" value="1"/>
</dbReference>
<dbReference type="InterPro" id="IPR017896">
    <property type="entry name" value="4Fe4S_Fe-S-bd"/>
</dbReference>
<dbReference type="InterPro" id="IPR017900">
    <property type="entry name" value="4Fe4S_Fe_S_CS"/>
</dbReference>
<comment type="caution">
    <text evidence="6">The sequence shown here is derived from an EMBL/GenBank/DDBJ whole genome shotgun (WGS) entry which is preliminary data.</text>
</comment>
<evidence type="ECO:0000256" key="3">
    <source>
        <dbReference type="ARBA" id="ARBA00023004"/>
    </source>
</evidence>
<keyword evidence="2" id="KW-0479">Metal-binding</keyword>
<dbReference type="Pfam" id="PF13247">
    <property type="entry name" value="Fer4_11"/>
    <property type="match status" value="1"/>
</dbReference>
<keyword evidence="4" id="KW-0411">Iron-sulfur</keyword>
<evidence type="ECO:0000256" key="4">
    <source>
        <dbReference type="ARBA" id="ARBA00023014"/>
    </source>
</evidence>
<feature type="domain" description="4Fe-4S ferredoxin-type" evidence="5">
    <location>
        <begin position="81"/>
        <end position="110"/>
    </location>
</feature>